<dbReference type="PROSITE" id="PS50297">
    <property type="entry name" value="ANK_REP_REGION"/>
    <property type="match status" value="6"/>
</dbReference>
<accession>A0AAN6YT08</accession>
<dbReference type="Pfam" id="PF00622">
    <property type="entry name" value="SPRY"/>
    <property type="match status" value="1"/>
</dbReference>
<proteinExistence type="predicted"/>
<dbReference type="InterPro" id="IPR013320">
    <property type="entry name" value="ConA-like_dom_sf"/>
</dbReference>
<dbReference type="Pfam" id="PF00023">
    <property type="entry name" value="Ank"/>
    <property type="match status" value="1"/>
</dbReference>
<dbReference type="Pfam" id="PF24883">
    <property type="entry name" value="NPHP3_N"/>
    <property type="match status" value="1"/>
</dbReference>
<dbReference type="InterPro" id="IPR003877">
    <property type="entry name" value="SPRY_dom"/>
</dbReference>
<organism evidence="5 6">
    <name type="scientific">Podospora fimiseda</name>
    <dbReference type="NCBI Taxonomy" id="252190"/>
    <lineage>
        <taxon>Eukaryota</taxon>
        <taxon>Fungi</taxon>
        <taxon>Dikarya</taxon>
        <taxon>Ascomycota</taxon>
        <taxon>Pezizomycotina</taxon>
        <taxon>Sordariomycetes</taxon>
        <taxon>Sordariomycetidae</taxon>
        <taxon>Sordariales</taxon>
        <taxon>Podosporaceae</taxon>
        <taxon>Podospora</taxon>
    </lineage>
</organism>
<feature type="repeat" description="ANK" evidence="3">
    <location>
        <begin position="1199"/>
        <end position="1233"/>
    </location>
</feature>
<dbReference type="InterPro" id="IPR036770">
    <property type="entry name" value="Ankyrin_rpt-contain_sf"/>
</dbReference>
<feature type="repeat" description="ANK" evidence="3">
    <location>
        <begin position="1345"/>
        <end position="1377"/>
    </location>
</feature>
<reference evidence="5" key="2">
    <citation type="submission" date="2023-05" db="EMBL/GenBank/DDBJ databases">
        <authorList>
            <consortium name="Lawrence Berkeley National Laboratory"/>
            <person name="Steindorff A."/>
            <person name="Hensen N."/>
            <person name="Bonometti L."/>
            <person name="Westerberg I."/>
            <person name="Brannstrom I.O."/>
            <person name="Guillou S."/>
            <person name="Cros-Aarteil S."/>
            <person name="Calhoun S."/>
            <person name="Haridas S."/>
            <person name="Kuo A."/>
            <person name="Mondo S."/>
            <person name="Pangilinan J."/>
            <person name="Riley R."/>
            <person name="Labutti K."/>
            <person name="Andreopoulos B."/>
            <person name="Lipzen A."/>
            <person name="Chen C."/>
            <person name="Yanf M."/>
            <person name="Daum C."/>
            <person name="Ng V."/>
            <person name="Clum A."/>
            <person name="Ohm R."/>
            <person name="Martin F."/>
            <person name="Silar P."/>
            <person name="Natvig D."/>
            <person name="Lalanne C."/>
            <person name="Gautier V."/>
            <person name="Ament-Velasquez S.L."/>
            <person name="Kruys A."/>
            <person name="Hutchinson M.I."/>
            <person name="Powell A.J."/>
            <person name="Barry K."/>
            <person name="Miller A.N."/>
            <person name="Grigoriev I.V."/>
            <person name="Debuchy R."/>
            <person name="Gladieux P."/>
            <person name="Thoren M.H."/>
            <person name="Johannesson H."/>
        </authorList>
    </citation>
    <scope>NUCLEOTIDE SEQUENCE</scope>
    <source>
        <strain evidence="5">CBS 990.96</strain>
    </source>
</reference>
<dbReference type="Proteomes" id="UP001301958">
    <property type="component" value="Unassembled WGS sequence"/>
</dbReference>
<feature type="domain" description="B30.2/SPRY" evidence="4">
    <location>
        <begin position="1704"/>
        <end position="1895"/>
    </location>
</feature>
<feature type="repeat" description="ANK" evidence="3">
    <location>
        <begin position="804"/>
        <end position="836"/>
    </location>
</feature>
<evidence type="ECO:0000256" key="2">
    <source>
        <dbReference type="ARBA" id="ARBA00023043"/>
    </source>
</evidence>
<evidence type="ECO:0000259" key="4">
    <source>
        <dbReference type="PROSITE" id="PS50188"/>
    </source>
</evidence>
<gene>
    <name evidence="5" type="ORF">QBC38DRAFT_504307</name>
</gene>
<keyword evidence="1" id="KW-0677">Repeat</keyword>
<dbReference type="PANTHER" id="PTHR24198">
    <property type="entry name" value="ANKYRIN REPEAT AND PROTEIN KINASE DOMAIN-CONTAINING PROTEIN"/>
    <property type="match status" value="1"/>
</dbReference>
<dbReference type="SUPFAM" id="SSF49899">
    <property type="entry name" value="Concanavalin A-like lectins/glucanases"/>
    <property type="match status" value="1"/>
</dbReference>
<dbReference type="Gene3D" id="3.40.50.300">
    <property type="entry name" value="P-loop containing nucleotide triphosphate hydrolases"/>
    <property type="match status" value="1"/>
</dbReference>
<dbReference type="PROSITE" id="PS50188">
    <property type="entry name" value="B302_SPRY"/>
    <property type="match status" value="1"/>
</dbReference>
<evidence type="ECO:0000256" key="1">
    <source>
        <dbReference type="ARBA" id="ARBA00022737"/>
    </source>
</evidence>
<feature type="repeat" description="ANK" evidence="3">
    <location>
        <begin position="1586"/>
        <end position="1620"/>
    </location>
</feature>
<feature type="repeat" description="ANK" evidence="3">
    <location>
        <begin position="1267"/>
        <end position="1288"/>
    </location>
</feature>
<dbReference type="InterPro" id="IPR043136">
    <property type="entry name" value="B30.2/SPRY_sf"/>
</dbReference>
<dbReference type="InterPro" id="IPR002110">
    <property type="entry name" value="Ankyrin_rpt"/>
</dbReference>
<dbReference type="PROSITE" id="PS50088">
    <property type="entry name" value="ANK_REPEAT"/>
    <property type="match status" value="9"/>
</dbReference>
<reference evidence="5" key="1">
    <citation type="journal article" date="2023" name="Mol. Phylogenet. Evol.">
        <title>Genome-scale phylogeny and comparative genomics of the fungal order Sordariales.</title>
        <authorList>
            <person name="Hensen N."/>
            <person name="Bonometti L."/>
            <person name="Westerberg I."/>
            <person name="Brannstrom I.O."/>
            <person name="Guillou S."/>
            <person name="Cros-Aarteil S."/>
            <person name="Calhoun S."/>
            <person name="Haridas S."/>
            <person name="Kuo A."/>
            <person name="Mondo S."/>
            <person name="Pangilinan J."/>
            <person name="Riley R."/>
            <person name="LaButti K."/>
            <person name="Andreopoulos B."/>
            <person name="Lipzen A."/>
            <person name="Chen C."/>
            <person name="Yan M."/>
            <person name="Daum C."/>
            <person name="Ng V."/>
            <person name="Clum A."/>
            <person name="Steindorff A."/>
            <person name="Ohm R.A."/>
            <person name="Martin F."/>
            <person name="Silar P."/>
            <person name="Natvig D.O."/>
            <person name="Lalanne C."/>
            <person name="Gautier V."/>
            <person name="Ament-Velasquez S.L."/>
            <person name="Kruys A."/>
            <person name="Hutchinson M.I."/>
            <person name="Powell A.J."/>
            <person name="Barry K."/>
            <person name="Miller A.N."/>
            <person name="Grigoriev I.V."/>
            <person name="Debuchy R."/>
            <person name="Gladieux P."/>
            <person name="Hiltunen Thoren M."/>
            <person name="Johannesson H."/>
        </authorList>
    </citation>
    <scope>NUCLEOTIDE SEQUENCE</scope>
    <source>
        <strain evidence="5">CBS 990.96</strain>
    </source>
</reference>
<dbReference type="Gene3D" id="1.25.40.20">
    <property type="entry name" value="Ankyrin repeat-containing domain"/>
    <property type="match status" value="7"/>
</dbReference>
<evidence type="ECO:0000313" key="6">
    <source>
        <dbReference type="Proteomes" id="UP001301958"/>
    </source>
</evidence>
<dbReference type="CDD" id="cd12885">
    <property type="entry name" value="SPRY_RanBP_like"/>
    <property type="match status" value="1"/>
</dbReference>
<feature type="repeat" description="ANK" evidence="3">
    <location>
        <begin position="1553"/>
        <end position="1585"/>
    </location>
</feature>
<dbReference type="InterPro" id="IPR056884">
    <property type="entry name" value="NPHP3-like_N"/>
</dbReference>
<dbReference type="InterPro" id="IPR044736">
    <property type="entry name" value="Gid1/RanBPM/SPLA_SPRY"/>
</dbReference>
<dbReference type="Gene3D" id="2.60.120.920">
    <property type="match status" value="1"/>
</dbReference>
<comment type="caution">
    <text evidence="5">The sequence shown here is derived from an EMBL/GenBank/DDBJ whole genome shotgun (WGS) entry which is preliminary data.</text>
</comment>
<keyword evidence="6" id="KW-1185">Reference proteome</keyword>
<feature type="repeat" description="ANK" evidence="3">
    <location>
        <begin position="1481"/>
        <end position="1513"/>
    </location>
</feature>
<dbReference type="PANTHER" id="PTHR24198:SF165">
    <property type="entry name" value="ANKYRIN REPEAT-CONTAINING PROTEIN-RELATED"/>
    <property type="match status" value="1"/>
</dbReference>
<feature type="repeat" description="ANK" evidence="3">
    <location>
        <begin position="1378"/>
        <end position="1413"/>
    </location>
</feature>
<dbReference type="SMART" id="SM00248">
    <property type="entry name" value="ANK"/>
    <property type="match status" value="22"/>
</dbReference>
<dbReference type="EMBL" id="MU865491">
    <property type="protein sequence ID" value="KAK4222102.1"/>
    <property type="molecule type" value="Genomic_DNA"/>
</dbReference>
<dbReference type="SUPFAM" id="SSF48403">
    <property type="entry name" value="Ankyrin repeat"/>
    <property type="match status" value="3"/>
</dbReference>
<dbReference type="SMART" id="SM00449">
    <property type="entry name" value="SPRY"/>
    <property type="match status" value="1"/>
</dbReference>
<keyword evidence="2 3" id="KW-0040">ANK repeat</keyword>
<protein>
    <submittedName>
        <fullName evidence="5">Ankyrin repeat-containing domain protein</fullName>
    </submittedName>
</protein>
<dbReference type="InterPro" id="IPR027417">
    <property type="entry name" value="P-loop_NTPase"/>
</dbReference>
<name>A0AAN6YT08_9PEZI</name>
<dbReference type="Pfam" id="PF12796">
    <property type="entry name" value="Ank_2"/>
    <property type="match status" value="5"/>
</dbReference>
<feature type="repeat" description="ANK" evidence="3">
    <location>
        <begin position="1234"/>
        <end position="1266"/>
    </location>
</feature>
<evidence type="ECO:0000256" key="3">
    <source>
        <dbReference type="PROSITE-ProRule" id="PRU00023"/>
    </source>
</evidence>
<sequence>MSPLIVLVNGLGDDNESKVDDTPAPVRFFAEHFPGVDVELFDVSRDRPQATSNNDYLREGAKNIIQRLQHLDEIRELNRDLRGQRTIIFLAHNTGAALVKQALLLASEDYRHQWISSSTIALYFIESPSYTDHHQWEQFLVQLHSTNKIPLSNLSALVNFLPRALARVEIQFSAISHTYDIKTFNSPDGRPYPTQEDLWYFQDDGSRMDPVLEKLRGSLRGEPVQLQRNYQFLQDLLSRPEASINRVTAITPDQYSMKWLEKQAAYQSWLDDSGSAVLGITGPPGSGSTHLSSHILHMLLSGNRDSKAIFLSFSFYRWDARRNSERSLVTSLIRQLLMLRPGFFRRMTEISDQLLRQPSVSCVQLWALFCHLLAIPRHSRVFLVLNAVDQCLQPISNIICQLTATTSMVVPLKVVTTSLKPLDIPPGVSFRGLSLEDSSWKVAIRSMATERAAQIVNVRPVWKVWEDRIANKLCSGDYTYLYVMLNLEVLEHSKLPSTRDALQQLLMAPVLSTESVFGTLVSGLHESELGKLAINWIYHTARPLTVQELAVALALGIEPLEEPESRQRLTFDIVAETVSWDLLRDIGGILGGAIKVSNDRVLLVHSTLRDYLKDHSDLLIPNFHATITWACLKYISLYSAYSTEVSSTDHELEPPLHIAVAAAFLEYAELYWMEHYKHIPSPSPSLDDQVDLDNEVRASVCVEAGCYWRPLFLAAQLELGRVVDNMIAKLGSAEIEPQRLEKAANIAARTGNLAILEALLKVSGSHGLLAALKTSAEYGHTHIVENLIARMDAESVDSLRSTEDDSSPLLLATSNGHTDVVKVLLTQGLSMRVSDSSGNSPVHLAAAIGDTHTLRVLREQRPNDFEKATATGNRNSQRPIHLACKAGSIEAFDLLLSGLTNDQLTERTQSQIFAMNLVQLAAESGHLAILKKLIIAGGDTGKGYPDLVSLYNSPLYGAAQNGHLDVVECLFDEVEKLLACTGDSEKEAWRHSVEESLESAVMNGHGEVVKFLIKNSQRNSRSDWNCLLGAIRNGHLDILKTLVDAGMSVHREADYNETLDAAIGYDFPDIVRFLVDKGLSPQWDGAENSLHYAVRTGRIESLASLREVLRKATRDDLQRANHRGLTPLQIAAETNSLVAFKAILACEEKLRAASSEKPRRSPKTLWLVIQSYGASKKKRLEFIQYLLDNQWKADAPDRSSDIPLHAAIENIWNGDDVVELLLSRGADPDGCDKQGRSALHIAVSNERASMVALLLLRGANPDLVDDDGFAPLHNATQQGNEHVVRVLLGLDEDTVRTPVTRATANIDLKGPRGWKAIHYAHGSPAVTRCLLEGNPGLQLDEVVEGNLTPLMLASRSGADDVVGQLLDAGAKPDLVDSKGRSALHYVADREDGDHPESAKSLLEHDADPNIRANDQSTALSTAITRKNMNVARVLLDAPAINPNIYGGTLHSSLQAAASVGDVDITNRLLKAGADPRAHGGAFNSPLHAAAYADSIELVDALLEAGADASFDAPPFGTPLSLALATWTEDRKNFCTIATLLVHHDASVNIIDSYSRSPVMNASAYATSEEVQHLLKLGANLNTADSMGATPLHYALRNENNRGAVVKFLLANGANAAAQDKCNRSVLYLAAMTLSDDLETFTSIRDAVPVTERKAHLEAALPAALKAKAWSVFDQIMKEEEIRLNVPDRSGWTALDVAHCYVMLPQSKMLEERGATKGITKEKPTRLSLFDRNSKISLSEDGREAWMNGGGVKEKFTATGAVRANHCIPMDDGIFYFEVEVLEYPEDFTVAVGLLQENSWLHSLCGWLEGTWGYHSDDGSILSGDDVEAEGPPYGRAQVVGVTFDAAIQKVQFTLDGEPVGKVFEKVIGQWYPAVSFQVSGSETVKVRVNFGENDCRYKPVTF</sequence>
<dbReference type="InterPro" id="IPR001870">
    <property type="entry name" value="B30.2/SPRY"/>
</dbReference>
<evidence type="ECO:0000313" key="5">
    <source>
        <dbReference type="EMBL" id="KAK4222102.1"/>
    </source>
</evidence>